<dbReference type="PANTHER" id="PTHR37483">
    <property type="entry name" value="UPF0125 PROTEIN RATB"/>
    <property type="match status" value="1"/>
</dbReference>
<gene>
    <name evidence="3" type="ORF">GLW01_11065</name>
</gene>
<reference evidence="3 4" key="1">
    <citation type="submission" date="2019-11" db="EMBL/GenBank/DDBJ databases">
        <title>Genome sequences of 17 halophilic strains isolated from different environments.</title>
        <authorList>
            <person name="Furrow R.E."/>
        </authorList>
    </citation>
    <scope>NUCLEOTIDE SEQUENCE [LARGE SCALE GENOMIC DNA]</scope>
    <source>
        <strain evidence="3 4">22507_15_FS</strain>
    </source>
</reference>
<dbReference type="NCBIfam" id="NF002490">
    <property type="entry name" value="PRK01777.1"/>
    <property type="match status" value="1"/>
</dbReference>
<sequence length="93" mass="10400">MIRVEVAYARPDIQRLIALSLPEGSTALDAIRESGIEGLFPGIDLEHQSVGVFSQVIAEPGLYRLREGDRVEIYRPLEIDPKEARAKRAGTRR</sequence>
<dbReference type="InterPro" id="IPR037021">
    <property type="entry name" value="RnfH_sf"/>
</dbReference>
<dbReference type="OrthoDB" id="9796575at2"/>
<dbReference type="EMBL" id="WMEX01000005">
    <property type="protein sequence ID" value="MYL27333.1"/>
    <property type="molecule type" value="Genomic_DNA"/>
</dbReference>
<evidence type="ECO:0000256" key="2">
    <source>
        <dbReference type="HAMAP-Rule" id="MF_00460"/>
    </source>
</evidence>
<dbReference type="PANTHER" id="PTHR37483:SF1">
    <property type="entry name" value="UPF0125 PROTEIN RATB"/>
    <property type="match status" value="1"/>
</dbReference>
<organism evidence="3 4">
    <name type="scientific">Vreelandella halophila</name>
    <dbReference type="NCBI Taxonomy" id="86177"/>
    <lineage>
        <taxon>Bacteria</taxon>
        <taxon>Pseudomonadati</taxon>
        <taxon>Pseudomonadota</taxon>
        <taxon>Gammaproteobacteria</taxon>
        <taxon>Oceanospirillales</taxon>
        <taxon>Halomonadaceae</taxon>
        <taxon>Vreelandella</taxon>
    </lineage>
</organism>
<dbReference type="InterPro" id="IPR005346">
    <property type="entry name" value="RnfH"/>
</dbReference>
<proteinExistence type="inferred from homology"/>
<dbReference type="Gene3D" id="3.10.20.280">
    <property type="entry name" value="RnfH-like"/>
    <property type="match status" value="1"/>
</dbReference>
<dbReference type="Pfam" id="PF03658">
    <property type="entry name" value="Ub-RnfH"/>
    <property type="match status" value="1"/>
</dbReference>
<comment type="similarity">
    <text evidence="1 2">Belongs to the UPF0125 (RnfH) family.</text>
</comment>
<evidence type="ECO:0000313" key="3">
    <source>
        <dbReference type="EMBL" id="MYL27333.1"/>
    </source>
</evidence>
<dbReference type="SUPFAM" id="SSF54285">
    <property type="entry name" value="MoaD/ThiS"/>
    <property type="match status" value="1"/>
</dbReference>
<comment type="caution">
    <text evidence="3">The sequence shown here is derived from an EMBL/GenBank/DDBJ whole genome shotgun (WGS) entry which is preliminary data.</text>
</comment>
<evidence type="ECO:0000256" key="1">
    <source>
        <dbReference type="ARBA" id="ARBA00010645"/>
    </source>
</evidence>
<protein>
    <recommendedName>
        <fullName evidence="2">UPF0125 protein GLW01_11065</fullName>
    </recommendedName>
</protein>
<dbReference type="AlphaFoldDB" id="A0A9X4YDK2"/>
<dbReference type="InterPro" id="IPR016155">
    <property type="entry name" value="Mopterin_synth/thiamin_S_b"/>
</dbReference>
<name>A0A9X4YDK2_9GAMM</name>
<keyword evidence="4" id="KW-1185">Reference proteome</keyword>
<evidence type="ECO:0000313" key="4">
    <source>
        <dbReference type="Proteomes" id="UP000460751"/>
    </source>
</evidence>
<dbReference type="HAMAP" id="MF_00460">
    <property type="entry name" value="UPF0125_RnfH"/>
    <property type="match status" value="1"/>
</dbReference>
<dbReference type="RefSeq" id="WP_151439983.1">
    <property type="nucleotide sequence ID" value="NZ_WMEX01000005.1"/>
</dbReference>
<accession>A0A9X4YDK2</accession>
<dbReference type="Proteomes" id="UP000460751">
    <property type="component" value="Unassembled WGS sequence"/>
</dbReference>